<dbReference type="AlphaFoldDB" id="W6U6M1"/>
<keyword evidence="1" id="KW-1133">Transmembrane helix</keyword>
<evidence type="ECO:0000313" key="2">
    <source>
        <dbReference type="EMBL" id="EUB53972.1"/>
    </source>
</evidence>
<sequence length="141" mass="16350">MSFKKFWDRFIVQSCTHLLACHLKFFLGYVYNSIVLSNYISAFHQLSLMPIIKMHPSGLQTVTLERRNILNVEARFILVFCFNYVCFPLIAQMKLFCIVKAVVDCANMDDGKVKVGNQMFPSLHESQKILTLEFLASQWCN</sequence>
<dbReference type="Proteomes" id="UP000019149">
    <property type="component" value="Unassembled WGS sequence"/>
</dbReference>
<keyword evidence="1" id="KW-0472">Membrane</keyword>
<comment type="caution">
    <text evidence="2">The sequence shown here is derived from an EMBL/GenBank/DDBJ whole genome shotgun (WGS) entry which is preliminary data.</text>
</comment>
<keyword evidence="1" id="KW-0812">Transmembrane</keyword>
<keyword evidence="3" id="KW-1185">Reference proteome</keyword>
<organism evidence="2 3">
    <name type="scientific">Echinococcus granulosus</name>
    <name type="common">Hydatid tapeworm</name>
    <dbReference type="NCBI Taxonomy" id="6210"/>
    <lineage>
        <taxon>Eukaryota</taxon>
        <taxon>Metazoa</taxon>
        <taxon>Spiralia</taxon>
        <taxon>Lophotrochozoa</taxon>
        <taxon>Platyhelminthes</taxon>
        <taxon>Cestoda</taxon>
        <taxon>Eucestoda</taxon>
        <taxon>Cyclophyllidea</taxon>
        <taxon>Taeniidae</taxon>
        <taxon>Echinococcus</taxon>
        <taxon>Echinococcus granulosus group</taxon>
    </lineage>
</organism>
<evidence type="ECO:0000313" key="3">
    <source>
        <dbReference type="Proteomes" id="UP000019149"/>
    </source>
</evidence>
<proteinExistence type="predicted"/>
<reference evidence="2 3" key="1">
    <citation type="journal article" date="2013" name="Nat. Genet.">
        <title>The genome of the hydatid tapeworm Echinococcus granulosus.</title>
        <authorList>
            <person name="Zheng H."/>
            <person name="Zhang W."/>
            <person name="Zhang L."/>
            <person name="Zhang Z."/>
            <person name="Li J."/>
            <person name="Lu G."/>
            <person name="Zhu Y."/>
            <person name="Wang Y."/>
            <person name="Huang Y."/>
            <person name="Liu J."/>
            <person name="Kang H."/>
            <person name="Chen J."/>
            <person name="Wang L."/>
            <person name="Chen A."/>
            <person name="Yu S."/>
            <person name="Gao Z."/>
            <person name="Jin L."/>
            <person name="Gu W."/>
            <person name="Wang Z."/>
            <person name="Zhao L."/>
            <person name="Shi B."/>
            <person name="Wen H."/>
            <person name="Lin R."/>
            <person name="Jones M.K."/>
            <person name="Brejova B."/>
            <person name="Vinar T."/>
            <person name="Zhao G."/>
            <person name="McManus D.P."/>
            <person name="Chen Z."/>
            <person name="Zhou Y."/>
            <person name="Wang S."/>
        </authorList>
    </citation>
    <scope>NUCLEOTIDE SEQUENCE [LARGE SCALE GENOMIC DNA]</scope>
</reference>
<dbReference type="CTD" id="36346884"/>
<dbReference type="EMBL" id="APAU02000444">
    <property type="protein sequence ID" value="EUB53972.1"/>
    <property type="molecule type" value="Genomic_DNA"/>
</dbReference>
<feature type="transmembrane region" description="Helical" evidence="1">
    <location>
        <begin position="76"/>
        <end position="96"/>
    </location>
</feature>
<accession>W6U6M1</accession>
<evidence type="ECO:0000256" key="1">
    <source>
        <dbReference type="SAM" id="Phobius"/>
    </source>
</evidence>
<protein>
    <submittedName>
        <fullName evidence="2">Uncharacterized protein</fullName>
    </submittedName>
</protein>
<name>W6U6M1_ECHGR</name>
<dbReference type="GeneID" id="36346884"/>
<gene>
    <name evidence="2" type="ORF">EGR_11171</name>
</gene>
<dbReference type="RefSeq" id="XP_024345168.1">
    <property type="nucleotide sequence ID" value="XM_024500418.1"/>
</dbReference>
<dbReference type="KEGG" id="egl:EGR_11171"/>